<keyword evidence="5" id="KW-1185">Reference proteome</keyword>
<organism evidence="4 5">
    <name type="scientific">Paraglaciecola hydrolytica</name>
    <dbReference type="NCBI Taxonomy" id="1799789"/>
    <lineage>
        <taxon>Bacteria</taxon>
        <taxon>Pseudomonadati</taxon>
        <taxon>Pseudomonadota</taxon>
        <taxon>Gammaproteobacteria</taxon>
        <taxon>Alteromonadales</taxon>
        <taxon>Alteromonadaceae</taxon>
        <taxon>Paraglaciecola</taxon>
    </lineage>
</organism>
<reference evidence="5" key="1">
    <citation type="submission" date="2016-02" db="EMBL/GenBank/DDBJ databases">
        <authorList>
            <person name="Schultz-Johansen M."/>
            <person name="Glaring M.A."/>
            <person name="Bech P.K."/>
            <person name="Stougaard P."/>
        </authorList>
    </citation>
    <scope>NUCLEOTIDE SEQUENCE [LARGE SCALE GENOMIC DNA]</scope>
    <source>
        <strain evidence="5">S66</strain>
    </source>
</reference>
<feature type="domain" description="BD-FAE-like" evidence="3">
    <location>
        <begin position="66"/>
        <end position="262"/>
    </location>
</feature>
<dbReference type="Proteomes" id="UP000070299">
    <property type="component" value="Unassembled WGS sequence"/>
</dbReference>
<dbReference type="PANTHER" id="PTHR48081">
    <property type="entry name" value="AB HYDROLASE SUPERFAMILY PROTEIN C4A8.06C"/>
    <property type="match status" value="1"/>
</dbReference>
<dbReference type="AlphaFoldDB" id="A0A148KKE3"/>
<dbReference type="Pfam" id="PF20434">
    <property type="entry name" value="BD-FAE"/>
    <property type="match status" value="1"/>
</dbReference>
<evidence type="ECO:0000313" key="4">
    <source>
        <dbReference type="EMBL" id="KXI26773.1"/>
    </source>
</evidence>
<evidence type="ECO:0000259" key="3">
    <source>
        <dbReference type="Pfam" id="PF20434"/>
    </source>
</evidence>
<name>A0A148KKE3_9ALTE</name>
<dbReference type="EMBL" id="LSNE01000020">
    <property type="protein sequence ID" value="KXI26773.1"/>
    <property type="molecule type" value="Genomic_DNA"/>
</dbReference>
<proteinExistence type="predicted"/>
<evidence type="ECO:0000313" key="5">
    <source>
        <dbReference type="Proteomes" id="UP000070299"/>
    </source>
</evidence>
<keyword evidence="2" id="KW-0472">Membrane</keyword>
<dbReference type="GO" id="GO:0016787">
    <property type="term" value="F:hydrolase activity"/>
    <property type="evidence" value="ECO:0007669"/>
    <property type="project" value="UniProtKB-KW"/>
</dbReference>
<keyword evidence="2" id="KW-0812">Transmembrane</keyword>
<comment type="caution">
    <text evidence="4">The sequence shown here is derived from an EMBL/GenBank/DDBJ whole genome shotgun (WGS) entry which is preliminary data.</text>
</comment>
<gene>
    <name evidence="4" type="ORF">AX660_03115</name>
</gene>
<dbReference type="Gene3D" id="3.40.50.1820">
    <property type="entry name" value="alpha/beta hydrolase"/>
    <property type="match status" value="1"/>
</dbReference>
<dbReference type="InterPro" id="IPR049492">
    <property type="entry name" value="BD-FAE-like_dom"/>
</dbReference>
<sequence>MLNVTNSVIFSRGEYMIKSLKSMRIVRIVYLFSAVIISVPVYSKTLSSGFHSNVEYGSASGEKLLLDVNVPEGQGKFPIAIYVHGGGWTGGDKANPDDAPILNMLTTAKYVWFSLNYRLAPLHRWPASQDDVQTAIRWVKKNAAHYKGDSSRIALIGYSAGGQLATYAAMVVDESISVQAVVGLAPLTDFVQELPKRGNILGRAQRGLLNRPKELTAESLGILKALSPINYVRPGLAPFLLVHGDADQSVPYQQSLAMQARLKDNGVHCELLTLPDAPHRLTEWTRFLPNYEEQIVSWMNQVLKYPKDTKS</sequence>
<evidence type="ECO:0000256" key="1">
    <source>
        <dbReference type="ARBA" id="ARBA00022801"/>
    </source>
</evidence>
<dbReference type="InterPro" id="IPR050300">
    <property type="entry name" value="GDXG_lipolytic_enzyme"/>
</dbReference>
<dbReference type="InterPro" id="IPR029058">
    <property type="entry name" value="AB_hydrolase_fold"/>
</dbReference>
<accession>A0A148KKE3</accession>
<feature type="transmembrane region" description="Helical" evidence="2">
    <location>
        <begin position="25"/>
        <end position="43"/>
    </location>
</feature>
<keyword evidence="2" id="KW-1133">Transmembrane helix</keyword>
<protein>
    <recommendedName>
        <fullName evidence="3">BD-FAE-like domain-containing protein</fullName>
    </recommendedName>
</protein>
<dbReference type="SUPFAM" id="SSF53474">
    <property type="entry name" value="alpha/beta-Hydrolases"/>
    <property type="match status" value="1"/>
</dbReference>
<dbReference type="STRING" id="1799789.AX660_03115"/>
<evidence type="ECO:0000256" key="2">
    <source>
        <dbReference type="SAM" id="Phobius"/>
    </source>
</evidence>
<keyword evidence="1" id="KW-0378">Hydrolase</keyword>